<dbReference type="InterPro" id="IPR001753">
    <property type="entry name" value="Enoyl-CoA_hydra/iso"/>
</dbReference>
<dbReference type="OrthoDB" id="4608673at2"/>
<comment type="similarity">
    <text evidence="1">Belongs to the enoyl-CoA hydratase/isomerase family.</text>
</comment>
<evidence type="ECO:0000313" key="3">
    <source>
        <dbReference type="Proteomes" id="UP000295341"/>
    </source>
</evidence>
<dbReference type="InterPro" id="IPR029045">
    <property type="entry name" value="ClpP/crotonase-like_dom_sf"/>
</dbReference>
<evidence type="ECO:0000256" key="1">
    <source>
        <dbReference type="ARBA" id="ARBA00005254"/>
    </source>
</evidence>
<dbReference type="Gene3D" id="3.90.226.10">
    <property type="entry name" value="2-enoyl-CoA Hydratase, Chain A, domain 1"/>
    <property type="match status" value="1"/>
</dbReference>
<dbReference type="Pfam" id="PF00378">
    <property type="entry name" value="ECH_1"/>
    <property type="match status" value="1"/>
</dbReference>
<organism evidence="2 3">
    <name type="scientific">Panacagrimonas perspica</name>
    <dbReference type="NCBI Taxonomy" id="381431"/>
    <lineage>
        <taxon>Bacteria</taxon>
        <taxon>Pseudomonadati</taxon>
        <taxon>Pseudomonadota</taxon>
        <taxon>Gammaproteobacteria</taxon>
        <taxon>Nevskiales</taxon>
        <taxon>Nevskiaceae</taxon>
        <taxon>Panacagrimonas</taxon>
    </lineage>
</organism>
<dbReference type="SUPFAM" id="SSF52096">
    <property type="entry name" value="ClpP/crotonase"/>
    <property type="match status" value="1"/>
</dbReference>
<gene>
    <name evidence="2" type="ORF">DFR24_1139</name>
</gene>
<dbReference type="CDD" id="cd06558">
    <property type="entry name" value="crotonase-like"/>
    <property type="match status" value="1"/>
</dbReference>
<dbReference type="PANTHER" id="PTHR43802">
    <property type="entry name" value="ENOYL-COA HYDRATASE"/>
    <property type="match status" value="1"/>
</dbReference>
<dbReference type="RefSeq" id="WP_133880318.1">
    <property type="nucleotide sequence ID" value="NZ_MWIN01000012.1"/>
</dbReference>
<keyword evidence="3" id="KW-1185">Reference proteome</keyword>
<proteinExistence type="inferred from homology"/>
<sequence>MTREKIRYEKKADIAYITFNRPERKNAIDLEMHHRLGEIWRDFRDDDALRVAIITGTGDAFCAGADLKTHVPEWDGVGPSLGRDKLSDGFAGGITRGVHRIYKPIIAACNGWVLGGGLELAMACDIRIASERAQFGSFELRRGMHPADGGIVRLVNTCGTGIALEMELTGEPIDAQRAFYANMVSKVVPHDQLMATAEDYAKKILRNDRRAVESAKETIFEVVGRTLDEQLKVECLYGYALCGGNPELVRRSQEFLDKKDKGRVGVNATSL</sequence>
<comment type="caution">
    <text evidence="2">The sequence shown here is derived from an EMBL/GenBank/DDBJ whole genome shotgun (WGS) entry which is preliminary data.</text>
</comment>
<dbReference type="EMBL" id="SOBT01000008">
    <property type="protein sequence ID" value="TDU31758.1"/>
    <property type="molecule type" value="Genomic_DNA"/>
</dbReference>
<protein>
    <submittedName>
        <fullName evidence="2">Enoyl-CoA hydratase/carnithine racemase</fullName>
    </submittedName>
</protein>
<name>A0A4R7PCK3_9GAMM</name>
<reference evidence="2 3" key="1">
    <citation type="submission" date="2019-03" db="EMBL/GenBank/DDBJ databases">
        <title>Genomic Encyclopedia of Type Strains, Phase IV (KMG-IV): sequencing the most valuable type-strain genomes for metagenomic binning, comparative biology and taxonomic classification.</title>
        <authorList>
            <person name="Goeker M."/>
        </authorList>
    </citation>
    <scope>NUCLEOTIDE SEQUENCE [LARGE SCALE GENOMIC DNA]</scope>
    <source>
        <strain evidence="2 3">DSM 26377</strain>
    </source>
</reference>
<dbReference type="AlphaFoldDB" id="A0A4R7PCK3"/>
<accession>A0A4R7PCK3</accession>
<dbReference type="Proteomes" id="UP000295341">
    <property type="component" value="Unassembled WGS sequence"/>
</dbReference>
<evidence type="ECO:0000313" key="2">
    <source>
        <dbReference type="EMBL" id="TDU31758.1"/>
    </source>
</evidence>
<dbReference type="PANTHER" id="PTHR43802:SF1">
    <property type="entry name" value="IP11341P-RELATED"/>
    <property type="match status" value="1"/>
</dbReference>
<dbReference type="GO" id="GO:0003824">
    <property type="term" value="F:catalytic activity"/>
    <property type="evidence" value="ECO:0007669"/>
    <property type="project" value="UniProtKB-ARBA"/>
</dbReference>